<name>A0A2N0H3C7_9SPHN</name>
<dbReference type="Gene3D" id="1.10.10.10">
    <property type="entry name" value="Winged helix-like DNA-binding domain superfamily/Winged helix DNA-binding domain"/>
    <property type="match status" value="1"/>
</dbReference>
<accession>A0A2N0H3C7</accession>
<feature type="domain" description="HTH marR-type" evidence="1">
    <location>
        <begin position="34"/>
        <end position="90"/>
    </location>
</feature>
<dbReference type="EMBL" id="PHUF01000007">
    <property type="protein sequence ID" value="PKB13427.1"/>
    <property type="molecule type" value="Genomic_DNA"/>
</dbReference>
<reference evidence="2 3" key="1">
    <citation type="submission" date="2017-11" db="EMBL/GenBank/DDBJ databases">
        <title>Genomic Encyclopedia of Type Strains, Phase III (KMG-III): the genomes of soil and plant-associated and newly described type strains.</title>
        <authorList>
            <person name="Whitman W."/>
        </authorList>
    </citation>
    <scope>NUCLEOTIDE SEQUENCE [LARGE SCALE GENOMIC DNA]</scope>
    <source>
        <strain evidence="2 3">CGMCC 1.12274</strain>
    </source>
</reference>
<dbReference type="AlphaFoldDB" id="A0A2N0H3C7"/>
<gene>
    <name evidence="2" type="ORF">B0I00_3226</name>
</gene>
<sequence>MTPAALELMPRIFQRLVWLDEGLQKRLHDAGWPDVSRAQSMVMLNVTSGNVRPADIARSLGVSRQAVHVTIGQMSELGILTLVADPANGRNKLVQLTAFGEEMRHAAQNAMTGMLATLEARIGEGRLAALTDALNADWGPND</sequence>
<comment type="caution">
    <text evidence="2">The sequence shown here is derived from an EMBL/GenBank/DDBJ whole genome shotgun (WGS) entry which is preliminary data.</text>
</comment>
<dbReference type="Proteomes" id="UP000232587">
    <property type="component" value="Unassembled WGS sequence"/>
</dbReference>
<evidence type="ECO:0000313" key="3">
    <source>
        <dbReference type="Proteomes" id="UP000232587"/>
    </source>
</evidence>
<evidence type="ECO:0000313" key="2">
    <source>
        <dbReference type="EMBL" id="PKB13427.1"/>
    </source>
</evidence>
<keyword evidence="3" id="KW-1185">Reference proteome</keyword>
<dbReference type="RefSeq" id="WP_100868407.1">
    <property type="nucleotide sequence ID" value="NZ_PHUF01000007.1"/>
</dbReference>
<dbReference type="SUPFAM" id="SSF46785">
    <property type="entry name" value="Winged helix' DNA-binding domain"/>
    <property type="match status" value="1"/>
</dbReference>
<evidence type="ECO:0000259" key="1">
    <source>
        <dbReference type="Pfam" id="PF12802"/>
    </source>
</evidence>
<dbReference type="Pfam" id="PF12802">
    <property type="entry name" value="MarR_2"/>
    <property type="match status" value="1"/>
</dbReference>
<proteinExistence type="predicted"/>
<dbReference type="InterPro" id="IPR036390">
    <property type="entry name" value="WH_DNA-bd_sf"/>
</dbReference>
<protein>
    <submittedName>
        <fullName evidence="2">MarR family transcriptional regulator</fullName>
    </submittedName>
</protein>
<dbReference type="InterPro" id="IPR000835">
    <property type="entry name" value="HTH_MarR-typ"/>
</dbReference>
<organism evidence="2 3">
    <name type="scientific">Novosphingobium kunmingense</name>
    <dbReference type="NCBI Taxonomy" id="1211806"/>
    <lineage>
        <taxon>Bacteria</taxon>
        <taxon>Pseudomonadati</taxon>
        <taxon>Pseudomonadota</taxon>
        <taxon>Alphaproteobacteria</taxon>
        <taxon>Sphingomonadales</taxon>
        <taxon>Sphingomonadaceae</taxon>
        <taxon>Novosphingobium</taxon>
    </lineage>
</organism>
<dbReference type="InterPro" id="IPR036388">
    <property type="entry name" value="WH-like_DNA-bd_sf"/>
</dbReference>
<dbReference type="OrthoDB" id="582199at2"/>
<dbReference type="GO" id="GO:0003700">
    <property type="term" value="F:DNA-binding transcription factor activity"/>
    <property type="evidence" value="ECO:0007669"/>
    <property type="project" value="InterPro"/>
</dbReference>